<evidence type="ECO:0000313" key="5">
    <source>
        <dbReference type="Proteomes" id="UP000287605"/>
    </source>
</evidence>
<dbReference type="Gene3D" id="3.20.20.80">
    <property type="entry name" value="Glycosidases"/>
    <property type="match status" value="1"/>
</dbReference>
<dbReference type="Pfam" id="PF17385">
    <property type="entry name" value="LBP_M"/>
    <property type="match status" value="1"/>
</dbReference>
<keyword evidence="5" id="KW-1185">Reference proteome</keyword>
<gene>
    <name evidence="4" type="ORF">CBF29_00795</name>
</gene>
<evidence type="ECO:0000259" key="2">
    <source>
        <dbReference type="Pfam" id="PF17385"/>
    </source>
</evidence>
<evidence type="ECO:0000259" key="3">
    <source>
        <dbReference type="Pfam" id="PF17386"/>
    </source>
</evidence>
<evidence type="ECO:0000259" key="1">
    <source>
        <dbReference type="Pfam" id="PF09508"/>
    </source>
</evidence>
<dbReference type="InterPro" id="IPR035080">
    <property type="entry name" value="Lact_bio_phlase-like_N"/>
</dbReference>
<feature type="domain" description="Lacto-N-biose phosphorylase-like N-terminal TIM barrel" evidence="1">
    <location>
        <begin position="5"/>
        <end position="438"/>
    </location>
</feature>
<organism evidence="4 5">
    <name type="scientific">Vagococcus elongatus</name>
    <dbReference type="NCBI Taxonomy" id="180344"/>
    <lineage>
        <taxon>Bacteria</taxon>
        <taxon>Bacillati</taxon>
        <taxon>Bacillota</taxon>
        <taxon>Bacilli</taxon>
        <taxon>Lactobacillales</taxon>
        <taxon>Enterococcaceae</taxon>
        <taxon>Vagococcus</taxon>
    </lineage>
</organism>
<accession>A0A430B5Q3</accession>
<reference evidence="4 5" key="1">
    <citation type="submission" date="2017-05" db="EMBL/GenBank/DDBJ databases">
        <title>Vagococcus spp. assemblies.</title>
        <authorList>
            <person name="Gulvik C.A."/>
        </authorList>
    </citation>
    <scope>NUCLEOTIDE SEQUENCE [LARGE SCALE GENOMIC DNA]</scope>
    <source>
        <strain evidence="4 5">CCUG 51432</strain>
    </source>
</reference>
<dbReference type="Gene3D" id="2.60.40.1180">
    <property type="entry name" value="Golgi alpha-mannosidase II"/>
    <property type="match status" value="1"/>
</dbReference>
<dbReference type="InterPro" id="IPR012711">
    <property type="entry name" value="Lacto-N-biose_phosphorylase"/>
</dbReference>
<dbReference type="AlphaFoldDB" id="A0A430B5Q3"/>
<feature type="domain" description="Lacto-N-biose phosphorylase C-terminal" evidence="3">
    <location>
        <begin position="664"/>
        <end position="715"/>
    </location>
</feature>
<comment type="caution">
    <text evidence="4">The sequence shown here is derived from an EMBL/GenBank/DDBJ whole genome shotgun (WGS) entry which is preliminary data.</text>
</comment>
<dbReference type="Proteomes" id="UP000287605">
    <property type="component" value="Unassembled WGS sequence"/>
</dbReference>
<dbReference type="EMBL" id="NGKA01000001">
    <property type="protein sequence ID" value="RSU15644.1"/>
    <property type="molecule type" value="Genomic_DNA"/>
</dbReference>
<dbReference type="InterPro" id="IPR013780">
    <property type="entry name" value="Glyco_hydro_b"/>
</dbReference>
<sequence length="720" mass="82671">MKKTGRLTIPSERDYLAETKKLMEIWGADAIRDSDGTKLDEALKQLEAKIYTTYFVARNHNDFVEKHMDEVQQIYLLSERGLSDGAGKVTINLLEGFFAEQILPNYDDDPKKYWEVRDRTSGEVIDTDQWKVNQETNDVYLTDVKPFHEYTVSFLAYMIWDPTQMYNHITNDWGDIPHDIPFDVRKPHSQKYMMDYLVQWLEDNPDTDVVRFTTFFYHFTLFFNQLGKEKFVDWFGYGSTVSVATLEAFEAEYGYALTPEDFVDEGYYNSSFRVPSQSYLDYIEFIQKFVCKEAGKLVAQVHKSGKEAMMFLGDNWIGTEPYGDHFHEIGMDAVVGSVGNGTTLRLISEIPHVKYTEGRFLPYFFPDVFYEGNDPTVEAKENWLTARRAILRKPVDRIGYGGYLSLANQFPKFVDYVGKVADEFRELYDNIDQSKPYTGLTVGILNAWGKLRSWQTHMVAHALWYRQIYSYNGVLEALSGQKVEVVFLNFDDLKDGVPQDIDVLINAGDEATAFSGGAHWQDVKLIEIITQWVHNGGGFIGVGDPSAYQQNGRYFQLASILGVEKERGFTLSTDKYFNKETDDHFITANSGDIQFGEGKKNIYALSEATQILRIEEDSVQLATHDFGQGRGVYFSGLPYTPANSALFLRALFYAAGKEKELYQWYSENPSVEVHAYPEVGKYAVVNNHDQPEEALVYLNNDQKEIVHLAPGEIIWRDYHE</sequence>
<dbReference type="Pfam" id="PF09508">
    <property type="entry name" value="Lact_bio_phlase"/>
    <property type="match status" value="1"/>
</dbReference>
<evidence type="ECO:0000313" key="4">
    <source>
        <dbReference type="EMBL" id="RSU15644.1"/>
    </source>
</evidence>
<dbReference type="RefSeq" id="WP_126806257.1">
    <property type="nucleotide sequence ID" value="NZ_NGKA01000001.1"/>
</dbReference>
<dbReference type="OrthoDB" id="5834503at2"/>
<protein>
    <submittedName>
        <fullName evidence="4">1,3-beta-galactosyl-N-acetylhexosamine phosphorylase</fullName>
    </submittedName>
</protein>
<dbReference type="Gene3D" id="3.40.50.880">
    <property type="match status" value="1"/>
</dbReference>
<dbReference type="NCBIfam" id="TIGR02336">
    <property type="entry name" value="1,3-beta-galactosyl-N-acetylhexosamine phosphorylase"/>
    <property type="match status" value="1"/>
</dbReference>
<dbReference type="InterPro" id="IPR029062">
    <property type="entry name" value="Class_I_gatase-like"/>
</dbReference>
<proteinExistence type="predicted"/>
<dbReference type="Pfam" id="PF17386">
    <property type="entry name" value="LBP_C"/>
    <property type="match status" value="1"/>
</dbReference>
<feature type="domain" description="Lacto-N-biose phosphorylase central" evidence="2">
    <location>
        <begin position="442"/>
        <end position="658"/>
    </location>
</feature>
<dbReference type="InterPro" id="IPR035356">
    <property type="entry name" value="LBP_C"/>
</dbReference>
<dbReference type="GO" id="GO:0004645">
    <property type="term" value="F:1,4-alpha-oligoglucan phosphorylase activity"/>
    <property type="evidence" value="ECO:0007669"/>
    <property type="project" value="InterPro"/>
</dbReference>
<dbReference type="InterPro" id="IPR013783">
    <property type="entry name" value="Ig-like_fold"/>
</dbReference>
<dbReference type="SUPFAM" id="SSF52317">
    <property type="entry name" value="Class I glutamine amidotransferase-like"/>
    <property type="match status" value="1"/>
</dbReference>
<dbReference type="Gene3D" id="2.60.40.10">
    <property type="entry name" value="Immunoglobulins"/>
    <property type="match status" value="1"/>
</dbReference>
<dbReference type="InterPro" id="IPR035363">
    <property type="entry name" value="LBP_M"/>
</dbReference>
<name>A0A430B5Q3_9ENTE</name>